<protein>
    <submittedName>
        <fullName evidence="2">GNAT family N-acetyltransferase</fullName>
    </submittedName>
</protein>
<keyword evidence="3" id="KW-1185">Reference proteome</keyword>
<dbReference type="Proteomes" id="UP000463051">
    <property type="component" value="Unassembled WGS sequence"/>
</dbReference>
<dbReference type="EMBL" id="WJXB01000015">
    <property type="protein sequence ID" value="MRN56687.1"/>
    <property type="molecule type" value="Genomic_DNA"/>
</dbReference>
<keyword evidence="2" id="KW-0808">Transferase</keyword>
<evidence type="ECO:0000313" key="2">
    <source>
        <dbReference type="EMBL" id="MRN56687.1"/>
    </source>
</evidence>
<organism evidence="2 3">
    <name type="scientific">Paenibacillus monticola</name>
    <dbReference type="NCBI Taxonomy" id="2666075"/>
    <lineage>
        <taxon>Bacteria</taxon>
        <taxon>Bacillati</taxon>
        <taxon>Bacillota</taxon>
        <taxon>Bacilli</taxon>
        <taxon>Bacillales</taxon>
        <taxon>Paenibacillaceae</taxon>
        <taxon>Paenibacillus</taxon>
    </lineage>
</organism>
<dbReference type="CDD" id="cd04301">
    <property type="entry name" value="NAT_SF"/>
    <property type="match status" value="1"/>
</dbReference>
<evidence type="ECO:0000259" key="1">
    <source>
        <dbReference type="PROSITE" id="PS51186"/>
    </source>
</evidence>
<dbReference type="PANTHER" id="PTHR39173:SF1">
    <property type="entry name" value="ACETYLTRANSFERASE"/>
    <property type="match status" value="1"/>
</dbReference>
<sequence>MHTKVILMQPSVDLEELYLPFYEEWKESGEDMIPWVIGRDPSDFAAMVQYLRDNEQAANIPEGWVPSTTYWLVTADTTSVVGAVNIRHRLNEKLLYSGGHIGYGIRPSARQKGYASALLGQALHKTKELGIEKALVVCDAINIASEKTIRKNGGVEDNSYVEEDGNVIHRFWIET</sequence>
<dbReference type="AlphaFoldDB" id="A0A7X2HAS0"/>
<evidence type="ECO:0000313" key="3">
    <source>
        <dbReference type="Proteomes" id="UP000463051"/>
    </source>
</evidence>
<dbReference type="PROSITE" id="PS51186">
    <property type="entry name" value="GNAT"/>
    <property type="match status" value="1"/>
</dbReference>
<proteinExistence type="predicted"/>
<dbReference type="InterPro" id="IPR000182">
    <property type="entry name" value="GNAT_dom"/>
</dbReference>
<dbReference type="GO" id="GO:0016747">
    <property type="term" value="F:acyltransferase activity, transferring groups other than amino-acyl groups"/>
    <property type="evidence" value="ECO:0007669"/>
    <property type="project" value="InterPro"/>
</dbReference>
<dbReference type="Pfam" id="PF13302">
    <property type="entry name" value="Acetyltransf_3"/>
    <property type="match status" value="1"/>
</dbReference>
<gene>
    <name evidence="2" type="ORF">GJB61_27385</name>
</gene>
<dbReference type="InterPro" id="IPR016181">
    <property type="entry name" value="Acyl_CoA_acyltransferase"/>
</dbReference>
<comment type="caution">
    <text evidence="2">The sequence shown here is derived from an EMBL/GenBank/DDBJ whole genome shotgun (WGS) entry which is preliminary data.</text>
</comment>
<dbReference type="PANTHER" id="PTHR39173">
    <property type="entry name" value="ACETYLTRANSFERASE"/>
    <property type="match status" value="1"/>
</dbReference>
<feature type="domain" description="N-acetyltransferase" evidence="1">
    <location>
        <begin position="19"/>
        <end position="174"/>
    </location>
</feature>
<name>A0A7X2HAS0_9BACL</name>
<accession>A0A7X2HAS0</accession>
<reference evidence="2 3" key="1">
    <citation type="submission" date="2019-11" db="EMBL/GenBank/DDBJ databases">
        <title>Paenibacillus monticola sp. nov., a novel PGPR strain isolated from mountain sample in China.</title>
        <authorList>
            <person name="Zhao Q."/>
            <person name="Li H.-P."/>
            <person name="Zhang J.-L."/>
        </authorList>
    </citation>
    <scope>NUCLEOTIDE SEQUENCE [LARGE SCALE GENOMIC DNA]</scope>
    <source>
        <strain evidence="2 3">LC-T2</strain>
    </source>
</reference>
<dbReference type="SUPFAM" id="SSF55729">
    <property type="entry name" value="Acyl-CoA N-acyltransferases (Nat)"/>
    <property type="match status" value="1"/>
</dbReference>
<dbReference type="RefSeq" id="WP_154122185.1">
    <property type="nucleotide sequence ID" value="NZ_WJXB01000015.1"/>
</dbReference>
<dbReference type="Gene3D" id="3.40.630.30">
    <property type="match status" value="1"/>
</dbReference>